<organism evidence="2 3">
    <name type="scientific">Schizophyllum amplum</name>
    <dbReference type="NCBI Taxonomy" id="97359"/>
    <lineage>
        <taxon>Eukaryota</taxon>
        <taxon>Fungi</taxon>
        <taxon>Dikarya</taxon>
        <taxon>Basidiomycota</taxon>
        <taxon>Agaricomycotina</taxon>
        <taxon>Agaricomycetes</taxon>
        <taxon>Agaricomycetidae</taxon>
        <taxon>Agaricales</taxon>
        <taxon>Schizophyllaceae</taxon>
        <taxon>Schizophyllum</taxon>
    </lineage>
</organism>
<reference evidence="2 3" key="1">
    <citation type="journal article" date="2019" name="New Phytol.">
        <title>Comparative genomics reveals unique wood-decay strategies and fruiting body development in the Schizophyllaceae.</title>
        <authorList>
            <person name="Almasi E."/>
            <person name="Sahu N."/>
            <person name="Krizsan K."/>
            <person name="Balint B."/>
            <person name="Kovacs G.M."/>
            <person name="Kiss B."/>
            <person name="Cseklye J."/>
            <person name="Drula E."/>
            <person name="Henrissat B."/>
            <person name="Nagy I."/>
            <person name="Chovatia M."/>
            <person name="Adam C."/>
            <person name="LaButti K."/>
            <person name="Lipzen A."/>
            <person name="Riley R."/>
            <person name="Grigoriev I.V."/>
            <person name="Nagy L.G."/>
        </authorList>
    </citation>
    <scope>NUCLEOTIDE SEQUENCE [LARGE SCALE GENOMIC DNA]</scope>
    <source>
        <strain evidence="2 3">NL-1724</strain>
    </source>
</reference>
<accession>A0A550C170</accession>
<evidence type="ECO:0000256" key="1">
    <source>
        <dbReference type="SAM" id="MobiDB-lite"/>
    </source>
</evidence>
<evidence type="ECO:0000313" key="2">
    <source>
        <dbReference type="EMBL" id="TRM58544.1"/>
    </source>
</evidence>
<feature type="region of interest" description="Disordered" evidence="1">
    <location>
        <begin position="17"/>
        <end position="90"/>
    </location>
</feature>
<gene>
    <name evidence="2" type="ORF">BD626DRAFT_183889</name>
</gene>
<feature type="compositionally biased region" description="Basic residues" evidence="1">
    <location>
        <begin position="56"/>
        <end position="90"/>
    </location>
</feature>
<evidence type="ECO:0000313" key="3">
    <source>
        <dbReference type="Proteomes" id="UP000320762"/>
    </source>
</evidence>
<proteinExistence type="predicted"/>
<sequence length="214" mass="23727">MIYCCLVIRGLDDGAADDAAPGCGTTETTARPEAAHGGGAQRRHSLRNRAEGPLRRCGRSRRFRRPLGRGTRGRSRGRRPRHRGGAARRHFLSDRLSDGLGVSDVAVGRGKRPRGWRLRAGRACSHLTSISWTVTVANACRGLCRESSLFSITSSTCSLLSECQSHRRRSRRRRATRGDCLPEARLLRTWQRPPGDGQLWVRHPGAQRRAHPLG</sequence>
<dbReference type="AlphaFoldDB" id="A0A550C170"/>
<keyword evidence="3" id="KW-1185">Reference proteome</keyword>
<protein>
    <submittedName>
        <fullName evidence="2">Uncharacterized protein</fullName>
    </submittedName>
</protein>
<comment type="caution">
    <text evidence="2">The sequence shown here is derived from an EMBL/GenBank/DDBJ whole genome shotgun (WGS) entry which is preliminary data.</text>
</comment>
<name>A0A550C170_9AGAR</name>
<dbReference type="Proteomes" id="UP000320762">
    <property type="component" value="Unassembled WGS sequence"/>
</dbReference>
<dbReference type="EMBL" id="VDMD01000035">
    <property type="protein sequence ID" value="TRM58544.1"/>
    <property type="molecule type" value="Genomic_DNA"/>
</dbReference>